<protein>
    <submittedName>
        <fullName evidence="1">Uncharacterized protein</fullName>
    </submittedName>
</protein>
<evidence type="ECO:0000313" key="1">
    <source>
        <dbReference type="EMBL" id="KXK26028.1"/>
    </source>
</evidence>
<sequence length="342" mass="37815">MADNALPPLFPARAFSGSENGLIHPDAIPVARFEAPRDIRSPLSRSLEEQLAHEDELVPVPLSINPDVIFELDAEGIQTYEAVLEAYLQKKGVDPSTMDVSTEEIFKMTYELISFASGEHVDDLPTPAAKDTLNLDSPPPTKCNIFNSAYIHMFDLLSRKMGREDVPQKYRLLLTPANYINHDVTGTIWHAHIALVTADSDGTLHTSLIDPYHAETDEGGPAEISALDFTEDRGTDALISLLKRREVRHTITTPGFLSSLSQQQRQILARWISIQSKGSGRASTAAGHVATTTKSTDLTHISGLLRQLTHPHQKTWICCMTQDGNLIYSFTNVPCCQTTWTI</sequence>
<gene>
    <name evidence="1" type="ORF">TR69_WS6001001321</name>
</gene>
<reference evidence="1 2" key="1">
    <citation type="submission" date="2015-02" db="EMBL/GenBank/DDBJ databases">
        <title>Improved understanding of the partial-nitritation anammox process through 23 genomes representing the majority of the microbial community.</title>
        <authorList>
            <person name="Speth D.R."/>
            <person name="In T Zandt M."/>
            <person name="Guerrero Cruz S."/>
            <person name="Jetten M.S."/>
            <person name="Dutilh B.E."/>
        </authorList>
    </citation>
    <scope>NUCLEOTIDE SEQUENCE [LARGE SCALE GENOMIC DNA]</scope>
    <source>
        <strain evidence="1">OLB20</strain>
    </source>
</reference>
<comment type="caution">
    <text evidence="1">The sequence shown here is derived from an EMBL/GenBank/DDBJ whole genome shotgun (WGS) entry which is preliminary data.</text>
</comment>
<dbReference type="Proteomes" id="UP000070457">
    <property type="component" value="Unassembled WGS sequence"/>
</dbReference>
<dbReference type="STRING" id="1617426.TR69_WS6001001321"/>
<evidence type="ECO:0000313" key="2">
    <source>
        <dbReference type="Proteomes" id="UP000070457"/>
    </source>
</evidence>
<name>A0A136LWK7_9BACT</name>
<dbReference type="AlphaFoldDB" id="A0A136LWK7"/>
<organism evidence="1 2">
    <name type="scientific">candidate division WS6 bacterium OLB20</name>
    <dbReference type="NCBI Taxonomy" id="1617426"/>
    <lineage>
        <taxon>Bacteria</taxon>
        <taxon>Candidatus Dojkabacteria</taxon>
    </lineage>
</organism>
<dbReference type="EMBL" id="JYNZ01000005">
    <property type="protein sequence ID" value="KXK26028.1"/>
    <property type="molecule type" value="Genomic_DNA"/>
</dbReference>
<accession>A0A136LWK7</accession>
<proteinExistence type="predicted"/>